<comment type="caution">
    <text evidence="3">The sequence shown here is derived from an EMBL/GenBank/DDBJ whole genome shotgun (WGS) entry which is preliminary data.</text>
</comment>
<evidence type="ECO:0000256" key="2">
    <source>
        <dbReference type="PROSITE-ProRule" id="PRU00708"/>
    </source>
</evidence>
<evidence type="ECO:0000313" key="4">
    <source>
        <dbReference type="Proteomes" id="UP000825729"/>
    </source>
</evidence>
<proteinExistence type="predicted"/>
<dbReference type="GO" id="GO:0003723">
    <property type="term" value="F:RNA binding"/>
    <property type="evidence" value="ECO:0007669"/>
    <property type="project" value="InterPro"/>
</dbReference>
<accession>A0AAV7ED85</accession>
<dbReference type="Proteomes" id="UP000825729">
    <property type="component" value="Unassembled WGS sequence"/>
</dbReference>
<evidence type="ECO:0008006" key="5">
    <source>
        <dbReference type="Google" id="ProtNLM"/>
    </source>
</evidence>
<dbReference type="AlphaFoldDB" id="A0AAV7ED85"/>
<dbReference type="Gene3D" id="1.25.40.10">
    <property type="entry name" value="Tetratricopeptide repeat domain"/>
    <property type="match status" value="2"/>
</dbReference>
<dbReference type="NCBIfam" id="TIGR00756">
    <property type="entry name" value="PPR"/>
    <property type="match status" value="3"/>
</dbReference>
<gene>
    <name evidence="3" type="ORF">H6P81_012923</name>
</gene>
<dbReference type="InterPro" id="IPR011990">
    <property type="entry name" value="TPR-like_helical_dom_sf"/>
</dbReference>
<dbReference type="PANTHER" id="PTHR47926">
    <property type="entry name" value="PENTATRICOPEPTIDE REPEAT-CONTAINING PROTEIN"/>
    <property type="match status" value="1"/>
</dbReference>
<dbReference type="EMBL" id="JAINDJ010000005">
    <property type="protein sequence ID" value="KAG9446795.1"/>
    <property type="molecule type" value="Genomic_DNA"/>
</dbReference>
<feature type="repeat" description="PPR" evidence="2">
    <location>
        <begin position="73"/>
        <end position="107"/>
    </location>
</feature>
<dbReference type="Pfam" id="PF01535">
    <property type="entry name" value="PPR"/>
    <property type="match status" value="3"/>
</dbReference>
<dbReference type="PANTHER" id="PTHR47926:SF453">
    <property type="entry name" value="PENTATRICOPEPTIDE REPEAT (PPR) SUPERFAMILY PROTEIN"/>
    <property type="match status" value="1"/>
</dbReference>
<sequence>MTSAAAKLSEEVVLRLLDRCKHHGHLKQLQAFVVALGKGQSNFYSFKLLRFCALALSDLQYARRIFDSVDSPNTYLYTALITAYSSHGDTNEVFLLYKQMLRRRRPRPNNFIFPIVLRSCADECDLEGIRSVHANVVKLGFGGYSVVQTALVDGYAKSSQNGLFSEAVSLFQRMVSTGERPNETTVVCTLSACAHLGMLRLGRRIHGYVYRNDIGLNSFIWNALLDMYGKCGSFVQTALLFDMVSEKSLASWNSVINCLALHGKSDKAIAAFKEMLLEMHPDNAGYTRMLANIYSESGKWESVGNLREMVEKAGQKTPGCSWIEVTDKLEQFYSGDGEQHGTAPKQLHEILKSLSESSIYDL</sequence>
<dbReference type="GO" id="GO:0009451">
    <property type="term" value="P:RNA modification"/>
    <property type="evidence" value="ECO:0007669"/>
    <property type="project" value="InterPro"/>
</dbReference>
<keyword evidence="1" id="KW-0677">Repeat</keyword>
<protein>
    <recommendedName>
        <fullName evidence="5">Pentatricopeptide repeat-containing protein</fullName>
    </recommendedName>
</protein>
<evidence type="ECO:0000313" key="3">
    <source>
        <dbReference type="EMBL" id="KAG9446795.1"/>
    </source>
</evidence>
<name>A0AAV7ED85_ARIFI</name>
<evidence type="ECO:0000256" key="1">
    <source>
        <dbReference type="ARBA" id="ARBA00022737"/>
    </source>
</evidence>
<dbReference type="InterPro" id="IPR046960">
    <property type="entry name" value="PPR_At4g14850-like_plant"/>
</dbReference>
<dbReference type="PROSITE" id="PS51375">
    <property type="entry name" value="PPR"/>
    <property type="match status" value="1"/>
</dbReference>
<reference evidence="3 4" key="1">
    <citation type="submission" date="2021-07" db="EMBL/GenBank/DDBJ databases">
        <title>The Aristolochia fimbriata genome: insights into angiosperm evolution, floral development and chemical biosynthesis.</title>
        <authorList>
            <person name="Jiao Y."/>
        </authorList>
    </citation>
    <scope>NUCLEOTIDE SEQUENCE [LARGE SCALE GENOMIC DNA]</scope>
    <source>
        <strain evidence="3">IBCAS-2021</strain>
        <tissue evidence="3">Leaf</tissue>
    </source>
</reference>
<organism evidence="3 4">
    <name type="scientific">Aristolochia fimbriata</name>
    <name type="common">White veined hardy Dutchman's pipe vine</name>
    <dbReference type="NCBI Taxonomy" id="158543"/>
    <lineage>
        <taxon>Eukaryota</taxon>
        <taxon>Viridiplantae</taxon>
        <taxon>Streptophyta</taxon>
        <taxon>Embryophyta</taxon>
        <taxon>Tracheophyta</taxon>
        <taxon>Spermatophyta</taxon>
        <taxon>Magnoliopsida</taxon>
        <taxon>Magnoliidae</taxon>
        <taxon>Piperales</taxon>
        <taxon>Aristolochiaceae</taxon>
        <taxon>Aristolochia</taxon>
    </lineage>
</organism>
<dbReference type="SUPFAM" id="SSF48452">
    <property type="entry name" value="TPR-like"/>
    <property type="match status" value="1"/>
</dbReference>
<dbReference type="InterPro" id="IPR046848">
    <property type="entry name" value="E_motif"/>
</dbReference>
<dbReference type="Pfam" id="PF20431">
    <property type="entry name" value="E_motif"/>
    <property type="match status" value="1"/>
</dbReference>
<keyword evidence="4" id="KW-1185">Reference proteome</keyword>
<dbReference type="InterPro" id="IPR002885">
    <property type="entry name" value="PPR_rpt"/>
</dbReference>